<name>A0A8S5P8U6_9CAUD</name>
<sequence>MGKYLEAAKKVKPLFQKAAQSLDDADALQIQGIYPMWAELAEKSSVTAAAGYKFVHDGKLYKCVNANPTFQSDWVPGVGTESIYVRIDEDHAGTLEDPIPYEGNMSLVSGLYYSQSGVTYRCFRDTGNPVYHALSALVGLYVEVAA</sequence>
<dbReference type="EMBL" id="BK015367">
    <property type="protein sequence ID" value="DAE03502.1"/>
    <property type="molecule type" value="Genomic_DNA"/>
</dbReference>
<organism evidence="1">
    <name type="scientific">Siphoviridae sp. ctPat53</name>
    <dbReference type="NCBI Taxonomy" id="2825486"/>
    <lineage>
        <taxon>Viruses</taxon>
        <taxon>Duplodnaviria</taxon>
        <taxon>Heunggongvirae</taxon>
        <taxon>Uroviricota</taxon>
        <taxon>Caudoviricetes</taxon>
    </lineage>
</organism>
<proteinExistence type="predicted"/>
<accession>A0A8S5P8U6</accession>
<protein>
    <submittedName>
        <fullName evidence="1">Uncharacterized protein</fullName>
    </submittedName>
</protein>
<reference evidence="1" key="1">
    <citation type="journal article" date="2021" name="Proc. Natl. Acad. Sci. U.S.A.">
        <title>A Catalog of Tens of Thousands of Viruses from Human Metagenomes Reveals Hidden Associations with Chronic Diseases.</title>
        <authorList>
            <person name="Tisza M.J."/>
            <person name="Buck C.B."/>
        </authorList>
    </citation>
    <scope>NUCLEOTIDE SEQUENCE</scope>
    <source>
        <strain evidence="1">CtPat53</strain>
    </source>
</reference>
<evidence type="ECO:0000313" key="1">
    <source>
        <dbReference type="EMBL" id="DAE03502.1"/>
    </source>
</evidence>